<gene>
    <name evidence="2" type="ORF">INT43_005569</name>
</gene>
<dbReference type="InterPro" id="IPR001810">
    <property type="entry name" value="F-box_dom"/>
</dbReference>
<feature type="domain" description="F-box" evidence="1">
    <location>
        <begin position="1"/>
        <end position="29"/>
    </location>
</feature>
<evidence type="ECO:0000259" key="1">
    <source>
        <dbReference type="PROSITE" id="PS50181"/>
    </source>
</evidence>
<proteinExistence type="predicted"/>
<accession>A0A8H7PM93</accession>
<dbReference type="Proteomes" id="UP000654370">
    <property type="component" value="Unassembled WGS sequence"/>
</dbReference>
<name>A0A8H7PM93_MORIS</name>
<dbReference type="OrthoDB" id="2364691at2759"/>
<keyword evidence="3" id="KW-1185">Reference proteome</keyword>
<dbReference type="AlphaFoldDB" id="A0A8H7PM93"/>
<evidence type="ECO:0000313" key="3">
    <source>
        <dbReference type="Proteomes" id="UP000654370"/>
    </source>
</evidence>
<dbReference type="EMBL" id="JAEPQZ010000010">
    <property type="protein sequence ID" value="KAG2176335.1"/>
    <property type="molecule type" value="Genomic_DNA"/>
</dbReference>
<comment type="caution">
    <text evidence="2">The sequence shown here is derived from an EMBL/GenBank/DDBJ whole genome shotgun (WGS) entry which is preliminary data.</text>
</comment>
<sequence>MQTLPIELINEILYYLPLNELWRHYKTCRANADPLSHIFLAALRRSHKFDLSSTDFQQELTIQLVELENRIIDGKRRRDNHKNTCIENLAKHDAKTICKYFDQTACSKLDRESSPEKCIDSLIFYLDEVASAILRQCLDMTKIPTTLVTLHTKICQYLLSPWISPVPRTYTRLYRFLRSLSYDQCGELYSKLESSLWDISHKAFMVMMKRHTNIQLESTVYQSLPSTNDKIFDRYVLNSHYTHESLLRISCVCGSVLNFDREMLNDSKVSEDASGMVELCLSVCIGATSSISEKILASSCILCFFLKCCKARDEIPSLARAISSTWNDLSIACERSSRCATAESVKWEELQVIFRLILLLIDGCDISDVFTTGLIPSKIHRPTTDMDDSHTGTPFSYFPMLQKCQLLILEPVS</sequence>
<reference evidence="2" key="1">
    <citation type="submission" date="2020-12" db="EMBL/GenBank/DDBJ databases">
        <title>Metabolic potential, ecology and presence of endohyphal bacteria is reflected in genomic diversity of Mucoromycotina.</title>
        <authorList>
            <person name="Muszewska A."/>
            <person name="Okrasinska A."/>
            <person name="Steczkiewicz K."/>
            <person name="Drgas O."/>
            <person name="Orlowska M."/>
            <person name="Perlinska-Lenart U."/>
            <person name="Aleksandrzak-Piekarczyk T."/>
            <person name="Szatraj K."/>
            <person name="Zielenkiewicz U."/>
            <person name="Pilsyk S."/>
            <person name="Malc E."/>
            <person name="Mieczkowski P."/>
            <person name="Kruszewska J.S."/>
            <person name="Biernat P."/>
            <person name="Pawlowska J."/>
        </authorList>
    </citation>
    <scope>NUCLEOTIDE SEQUENCE</scope>
    <source>
        <strain evidence="2">WA0000067209</strain>
    </source>
</reference>
<evidence type="ECO:0000313" key="2">
    <source>
        <dbReference type="EMBL" id="KAG2176335.1"/>
    </source>
</evidence>
<protein>
    <recommendedName>
        <fullName evidence="1">F-box domain-containing protein</fullName>
    </recommendedName>
</protein>
<dbReference type="PROSITE" id="PS50181">
    <property type="entry name" value="FBOX"/>
    <property type="match status" value="1"/>
</dbReference>
<organism evidence="2 3">
    <name type="scientific">Mortierella isabellina</name>
    <name type="common">Filamentous fungus</name>
    <name type="synonym">Umbelopsis isabellina</name>
    <dbReference type="NCBI Taxonomy" id="91625"/>
    <lineage>
        <taxon>Eukaryota</taxon>
        <taxon>Fungi</taxon>
        <taxon>Fungi incertae sedis</taxon>
        <taxon>Mucoromycota</taxon>
        <taxon>Mucoromycotina</taxon>
        <taxon>Umbelopsidomycetes</taxon>
        <taxon>Umbelopsidales</taxon>
        <taxon>Umbelopsidaceae</taxon>
        <taxon>Umbelopsis</taxon>
    </lineage>
</organism>